<organism evidence="1 2">
    <name type="scientific">Gigaspora rosea</name>
    <dbReference type="NCBI Taxonomy" id="44941"/>
    <lineage>
        <taxon>Eukaryota</taxon>
        <taxon>Fungi</taxon>
        <taxon>Fungi incertae sedis</taxon>
        <taxon>Mucoromycota</taxon>
        <taxon>Glomeromycotina</taxon>
        <taxon>Glomeromycetes</taxon>
        <taxon>Diversisporales</taxon>
        <taxon>Gigasporaceae</taxon>
        <taxon>Gigaspora</taxon>
    </lineage>
</organism>
<evidence type="ECO:0000313" key="2">
    <source>
        <dbReference type="Proteomes" id="UP000266673"/>
    </source>
</evidence>
<comment type="caution">
    <text evidence="1">The sequence shown here is derived from an EMBL/GenBank/DDBJ whole genome shotgun (WGS) entry which is preliminary data.</text>
</comment>
<evidence type="ECO:0000313" key="1">
    <source>
        <dbReference type="EMBL" id="RIB26017.1"/>
    </source>
</evidence>
<reference evidence="1 2" key="1">
    <citation type="submission" date="2018-06" db="EMBL/GenBank/DDBJ databases">
        <title>Comparative genomics reveals the genomic features of Rhizophagus irregularis, R. cerebriforme, R. diaphanum and Gigaspora rosea, and their symbiotic lifestyle signature.</title>
        <authorList>
            <person name="Morin E."/>
            <person name="San Clemente H."/>
            <person name="Chen E.C.H."/>
            <person name="De La Providencia I."/>
            <person name="Hainaut M."/>
            <person name="Kuo A."/>
            <person name="Kohler A."/>
            <person name="Murat C."/>
            <person name="Tang N."/>
            <person name="Roy S."/>
            <person name="Loubradou J."/>
            <person name="Henrissat B."/>
            <person name="Grigoriev I.V."/>
            <person name="Corradi N."/>
            <person name="Roux C."/>
            <person name="Martin F.M."/>
        </authorList>
    </citation>
    <scope>NUCLEOTIDE SEQUENCE [LARGE SCALE GENOMIC DNA]</scope>
    <source>
        <strain evidence="1 2">DAOM 194757</strain>
    </source>
</reference>
<accession>A0A397VXF4</accession>
<protein>
    <submittedName>
        <fullName evidence="1">Uncharacterized protein</fullName>
    </submittedName>
</protein>
<dbReference type="Proteomes" id="UP000266673">
    <property type="component" value="Unassembled WGS sequence"/>
</dbReference>
<gene>
    <name evidence="1" type="ORF">C2G38_2164473</name>
</gene>
<name>A0A397VXF4_9GLOM</name>
<dbReference type="OrthoDB" id="2393774at2759"/>
<sequence length="95" mass="11015">MELIFVLELEHNYVICHATPLRNHFEIAFSVSKTAINIALKTNSNDELIRMLKNFITIKYQTNKDLSRYNTNDLCDTINVNIKTNNESDKISPLQ</sequence>
<keyword evidence="2" id="KW-1185">Reference proteome</keyword>
<dbReference type="EMBL" id="QKWP01000152">
    <property type="protein sequence ID" value="RIB26017.1"/>
    <property type="molecule type" value="Genomic_DNA"/>
</dbReference>
<dbReference type="AlphaFoldDB" id="A0A397VXF4"/>
<proteinExistence type="predicted"/>